<keyword evidence="2" id="KW-1185">Reference proteome</keyword>
<evidence type="ECO:0000313" key="2">
    <source>
        <dbReference type="Proteomes" id="UP000316416"/>
    </source>
</evidence>
<organism evidence="1 2">
    <name type="scientific">Shewanella eurypsychrophilus</name>
    <dbReference type="NCBI Taxonomy" id="2593656"/>
    <lineage>
        <taxon>Bacteria</taxon>
        <taxon>Pseudomonadati</taxon>
        <taxon>Pseudomonadota</taxon>
        <taxon>Gammaproteobacteria</taxon>
        <taxon>Alteromonadales</taxon>
        <taxon>Shewanellaceae</taxon>
        <taxon>Shewanella</taxon>
    </lineage>
</organism>
<sequence>MSGDYLPMMFDTWDTPFNQGELFLVNAMWGGDEWSVSYPGGETYRLPIPTGSKEILTLTVFHLETEGVYELRFLSASAFRVLDEGGLLDIWAEKKTEHNCFKVKGHGWSEESPVSFAMGSDDGFSYFITTSDDCVEVVCDRPPEIIFKQKLVPEVS</sequence>
<name>A0ABX6VAE4_9GAMM</name>
<accession>A0ABX6VAE4</accession>
<proteinExistence type="predicted"/>
<reference evidence="1" key="1">
    <citation type="submission" date="2021-07" db="EMBL/GenBank/DDBJ databases">
        <title>Shewanella sp. YLB-07 whole genome sequence.</title>
        <authorList>
            <person name="Yu L."/>
        </authorList>
    </citation>
    <scope>NUCLEOTIDE SEQUENCE</scope>
    <source>
        <strain evidence="1">YLB-08</strain>
    </source>
</reference>
<dbReference type="EMBL" id="CP045503">
    <property type="protein sequence ID" value="QPG59415.1"/>
    <property type="molecule type" value="Genomic_DNA"/>
</dbReference>
<evidence type="ECO:0000313" key="1">
    <source>
        <dbReference type="EMBL" id="QPG59415.1"/>
    </source>
</evidence>
<gene>
    <name evidence="1" type="ORF">FM038_020010</name>
</gene>
<dbReference type="Proteomes" id="UP000316416">
    <property type="component" value="Chromosome"/>
</dbReference>
<dbReference type="RefSeq" id="WP_142871495.1">
    <property type="nucleotide sequence ID" value="NZ_CP045503.2"/>
</dbReference>
<protein>
    <submittedName>
        <fullName evidence="1">Uncharacterized protein</fullName>
    </submittedName>
</protein>